<evidence type="ECO:0000313" key="2">
    <source>
        <dbReference type="EMBL" id="POR33669.1"/>
    </source>
</evidence>
<evidence type="ECO:0000313" key="3">
    <source>
        <dbReference type="Proteomes" id="UP000237481"/>
    </source>
</evidence>
<name>A0A2S4KU08_9HYPO</name>
<dbReference type="Proteomes" id="UP000237481">
    <property type="component" value="Unassembled WGS sequence"/>
</dbReference>
<gene>
    <name evidence="2" type="ORF">TPAR_06127</name>
</gene>
<dbReference type="InterPro" id="IPR035979">
    <property type="entry name" value="RBD_domain_sf"/>
</dbReference>
<dbReference type="EMBL" id="PKSG01000666">
    <property type="protein sequence ID" value="POR33669.1"/>
    <property type="molecule type" value="Genomic_DNA"/>
</dbReference>
<feature type="compositionally biased region" description="Polar residues" evidence="1">
    <location>
        <begin position="30"/>
        <end position="54"/>
    </location>
</feature>
<feature type="region of interest" description="Disordered" evidence="1">
    <location>
        <begin position="132"/>
        <end position="152"/>
    </location>
</feature>
<dbReference type="AlphaFoldDB" id="A0A2S4KU08"/>
<feature type="compositionally biased region" description="Low complexity" evidence="1">
    <location>
        <begin position="1"/>
        <end position="25"/>
    </location>
</feature>
<dbReference type="STRING" id="94208.A0A2S4KU08"/>
<feature type="compositionally biased region" description="Polar residues" evidence="1">
    <location>
        <begin position="275"/>
        <end position="286"/>
    </location>
</feature>
<reference evidence="2 3" key="1">
    <citation type="submission" date="2018-01" db="EMBL/GenBank/DDBJ databases">
        <title>Harnessing the power of phylogenomics to disentangle the directionality and signatures of interkingdom host jumping in the parasitic fungal genus Tolypocladium.</title>
        <authorList>
            <person name="Quandt C.A."/>
            <person name="Patterson W."/>
            <person name="Spatafora J.W."/>
        </authorList>
    </citation>
    <scope>NUCLEOTIDE SEQUENCE [LARGE SCALE GENOMIC DNA]</scope>
    <source>
        <strain evidence="2 3">NRBC 100945</strain>
    </source>
</reference>
<feature type="region of interest" description="Disordered" evidence="1">
    <location>
        <begin position="211"/>
        <end position="286"/>
    </location>
</feature>
<keyword evidence="3" id="KW-1185">Reference proteome</keyword>
<dbReference type="GO" id="GO:0003676">
    <property type="term" value="F:nucleic acid binding"/>
    <property type="evidence" value="ECO:0007669"/>
    <property type="project" value="InterPro"/>
</dbReference>
<sequence>MSSSGNSPNANGSTGSSGSRRNSPPKGLTIDTSNISTSQSHNPMVASALSSARLTPSPHRSHFSTNMLGPGAPFPHVAETRNPFGQFRQDWAHQANDRGLDSGVGLWQAGVQSAWDAPQTYQAFVQGAPALQQPRGFTNHSSEDGSSSLASASPFDPAFASSTNGFNYAYQRNASQIQPLAANSFAPAPPPGIDVNNANLSPCWFARPSLAPEGHRRGDAQPLAPEAHQRNVPRPLGPEQDRRASDNVQAQREGAFGTRQLREALPPVDNPRSAVKNTRAGQGQAQSSGFLPMMAVIQPEKRRNSLAAMQLQATDSSKFSARYHGMHTDSNASIDDLPNELNCALWLTNLPADIDYPELLRSIRYIGRVYCTFINYPDNVRHHTAAAKVVFFTPAAAQKLLAETWTKTLVIREHRVRASHNRIRTQETCTSGNKSRVLIITGSADFVNPVNLRIWFGKRFQFHEDQFFELIKAGRRVVWEFRFGSYRCQSQMGKMSLEKDRPVGFEKVEFGDDPCELGETMASYGIAAERIQGKGLY</sequence>
<feature type="region of interest" description="Disordered" evidence="1">
    <location>
        <begin position="1"/>
        <end position="72"/>
    </location>
</feature>
<dbReference type="OrthoDB" id="3508416at2759"/>
<organism evidence="2 3">
    <name type="scientific">Tolypocladium paradoxum</name>
    <dbReference type="NCBI Taxonomy" id="94208"/>
    <lineage>
        <taxon>Eukaryota</taxon>
        <taxon>Fungi</taxon>
        <taxon>Dikarya</taxon>
        <taxon>Ascomycota</taxon>
        <taxon>Pezizomycotina</taxon>
        <taxon>Sordariomycetes</taxon>
        <taxon>Hypocreomycetidae</taxon>
        <taxon>Hypocreales</taxon>
        <taxon>Ophiocordycipitaceae</taxon>
        <taxon>Tolypocladium</taxon>
    </lineage>
</organism>
<dbReference type="SUPFAM" id="SSF54928">
    <property type="entry name" value="RNA-binding domain, RBD"/>
    <property type="match status" value="1"/>
</dbReference>
<comment type="caution">
    <text evidence="2">The sequence shown here is derived from an EMBL/GenBank/DDBJ whole genome shotgun (WGS) entry which is preliminary data.</text>
</comment>
<accession>A0A2S4KU08</accession>
<evidence type="ECO:0000256" key="1">
    <source>
        <dbReference type="SAM" id="MobiDB-lite"/>
    </source>
</evidence>
<protein>
    <submittedName>
        <fullName evidence="2">Uncharacterized protein</fullName>
    </submittedName>
</protein>
<proteinExistence type="predicted"/>